<dbReference type="GeneTree" id="ENSGT00510000047299"/>
<gene>
    <name evidence="2" type="primary">PGAP2</name>
</gene>
<reference evidence="2 3" key="1">
    <citation type="journal article" date="2007" name="Nature">
        <title>Genome of the marsupial Monodelphis domestica reveals innovation in non-coding sequences.</title>
        <authorList>
            <person name="Mikkelsen T.S."/>
            <person name="Wakefield M.J."/>
            <person name="Aken B."/>
            <person name="Amemiya C.T."/>
            <person name="Chang J.L."/>
            <person name="Duke S."/>
            <person name="Garber M."/>
            <person name="Gentles A.J."/>
            <person name="Goodstadt L."/>
            <person name="Heger A."/>
            <person name="Jurka J."/>
            <person name="Kamal M."/>
            <person name="Mauceli E."/>
            <person name="Searle S.M."/>
            <person name="Sharpe T."/>
            <person name="Baker M.L."/>
            <person name="Batzer M.A."/>
            <person name="Benos P.V."/>
            <person name="Belov K."/>
            <person name="Clamp M."/>
            <person name="Cook A."/>
            <person name="Cuff J."/>
            <person name="Das R."/>
            <person name="Davidow L."/>
            <person name="Deakin J.E."/>
            <person name="Fazzari M.J."/>
            <person name="Glass J.L."/>
            <person name="Grabherr M."/>
            <person name="Greally J.M."/>
            <person name="Gu W."/>
            <person name="Hore T.A."/>
            <person name="Huttley G.A."/>
            <person name="Kleber M."/>
            <person name="Jirtle R.L."/>
            <person name="Koina E."/>
            <person name="Lee J.T."/>
            <person name="Mahony S."/>
            <person name="Marra M.A."/>
            <person name="Miller R.D."/>
            <person name="Nicholls R.D."/>
            <person name="Oda M."/>
            <person name="Papenfuss A.T."/>
            <person name="Parra Z.E."/>
            <person name="Pollock D.D."/>
            <person name="Ray D.A."/>
            <person name="Schein J.E."/>
            <person name="Speed T.P."/>
            <person name="Thompson K."/>
            <person name="VandeBerg J.L."/>
            <person name="Wade C.M."/>
            <person name="Walker J.A."/>
            <person name="Waters P.D."/>
            <person name="Webber C."/>
            <person name="Weidman J.R."/>
            <person name="Xie X."/>
            <person name="Zody M.C."/>
            <person name="Baldwin J."/>
            <person name="Abdouelleil A."/>
            <person name="Abdulkadir J."/>
            <person name="Abebe A."/>
            <person name="Abera B."/>
            <person name="Abreu J."/>
            <person name="Acer S.C."/>
            <person name="Aftuck L."/>
            <person name="Alexander A."/>
            <person name="An P."/>
            <person name="Anderson E."/>
            <person name="Anderson S."/>
            <person name="Arachi H."/>
            <person name="Azer M."/>
            <person name="Bachantsang P."/>
            <person name="Barry A."/>
            <person name="Bayul T."/>
            <person name="Berlin A."/>
            <person name="Bessette D."/>
            <person name="Bloom T."/>
            <person name="Bloom T."/>
            <person name="Boguslavskiy L."/>
            <person name="Bonnet C."/>
            <person name="Boukhgalter B."/>
            <person name="Bourzgui I."/>
            <person name="Brown A."/>
            <person name="Cahill P."/>
            <person name="Channer S."/>
            <person name="Cheshatsang Y."/>
            <person name="Chuda L."/>
            <person name="Citroen M."/>
            <person name="Collymore A."/>
            <person name="Cooke P."/>
            <person name="Costello M."/>
            <person name="D'Aco K."/>
            <person name="Daza R."/>
            <person name="De Haan G."/>
            <person name="DeGray S."/>
            <person name="DeMaso C."/>
            <person name="Dhargay N."/>
            <person name="Dooley K."/>
            <person name="Dooley E."/>
            <person name="Doricent M."/>
            <person name="Dorje P."/>
            <person name="Dorjee K."/>
            <person name="Dupes A."/>
            <person name="Elong R."/>
            <person name="Falk J."/>
            <person name="Farina A."/>
            <person name="Faro S."/>
            <person name="Ferguson D."/>
            <person name="Fisher S."/>
            <person name="Foley C.D."/>
            <person name="Franke A."/>
            <person name="Friedrich D."/>
            <person name="Gadbois L."/>
            <person name="Gearin G."/>
            <person name="Gearin C.R."/>
            <person name="Giannoukos G."/>
            <person name="Goode T."/>
            <person name="Graham J."/>
            <person name="Grandbois E."/>
            <person name="Grewal S."/>
            <person name="Gyaltsen K."/>
            <person name="Hafez N."/>
            <person name="Hagos B."/>
            <person name="Hall J."/>
            <person name="Henson C."/>
            <person name="Hollinger A."/>
            <person name="Honan T."/>
            <person name="Huard M.D."/>
            <person name="Hughes L."/>
            <person name="Hurhula B."/>
            <person name="Husby M.E."/>
            <person name="Kamat A."/>
            <person name="Kanga B."/>
            <person name="Kashin S."/>
            <person name="Khazanovich D."/>
            <person name="Kisner P."/>
            <person name="Lance K."/>
            <person name="Lara M."/>
            <person name="Lee W."/>
            <person name="Lennon N."/>
            <person name="Letendre F."/>
            <person name="LeVine R."/>
            <person name="Lipovsky A."/>
            <person name="Liu X."/>
            <person name="Liu J."/>
            <person name="Liu S."/>
            <person name="Lokyitsang T."/>
            <person name="Lokyitsang Y."/>
            <person name="Lubonja R."/>
            <person name="Lui A."/>
            <person name="MacDonald P."/>
            <person name="Magnisalis V."/>
            <person name="Maru K."/>
            <person name="Matthews C."/>
            <person name="McCusker W."/>
            <person name="McDonough S."/>
            <person name="Mehta T."/>
            <person name="Meldrim J."/>
            <person name="Meneus L."/>
            <person name="Mihai O."/>
            <person name="Mihalev A."/>
            <person name="Mihova T."/>
            <person name="Mittelman R."/>
            <person name="Mlenga V."/>
            <person name="Montmayeur A."/>
            <person name="Mulrain L."/>
            <person name="Navidi A."/>
            <person name="Naylor J."/>
            <person name="Negash T."/>
            <person name="Nguyen T."/>
            <person name="Nguyen N."/>
            <person name="Nicol R."/>
            <person name="Norbu C."/>
            <person name="Norbu N."/>
            <person name="Novod N."/>
            <person name="O'Neill B."/>
            <person name="Osman S."/>
            <person name="Markiewicz E."/>
            <person name="Oyono O.L."/>
            <person name="Patti C."/>
            <person name="Phunkhang P."/>
            <person name="Pierre F."/>
            <person name="Priest M."/>
            <person name="Raghuraman S."/>
            <person name="Rege F."/>
            <person name="Reyes R."/>
            <person name="Rise C."/>
            <person name="Rogov P."/>
            <person name="Ross K."/>
            <person name="Ryan E."/>
            <person name="Settipalli S."/>
            <person name="Shea T."/>
            <person name="Sherpa N."/>
            <person name="Shi L."/>
            <person name="Shih D."/>
            <person name="Sparrow T."/>
            <person name="Spaulding J."/>
            <person name="Stalker J."/>
            <person name="Stange-Thomann N."/>
            <person name="Stavropoulos S."/>
            <person name="Stone C."/>
            <person name="Strader C."/>
            <person name="Tesfaye S."/>
            <person name="Thomson T."/>
            <person name="Thoulutsang Y."/>
            <person name="Thoulutsang D."/>
            <person name="Topham K."/>
            <person name="Topping I."/>
            <person name="Tsamla T."/>
            <person name="Vassiliev H."/>
            <person name="Vo A."/>
            <person name="Wangchuk T."/>
            <person name="Wangdi T."/>
            <person name="Weiand M."/>
            <person name="Wilkinson J."/>
            <person name="Wilson A."/>
            <person name="Yadav S."/>
            <person name="Young G."/>
            <person name="Yu Q."/>
            <person name="Zembek L."/>
            <person name="Zhong D."/>
            <person name="Zimmer A."/>
            <person name="Zwirko Z."/>
            <person name="Jaffe D.B."/>
            <person name="Alvarez P."/>
            <person name="Brockman W."/>
            <person name="Butler J."/>
            <person name="Chin C."/>
            <person name="Gnerre S."/>
            <person name="MacCallum I."/>
            <person name="Graves J.A."/>
            <person name="Ponting C.P."/>
            <person name="Breen M."/>
            <person name="Samollow P.B."/>
            <person name="Lander E.S."/>
            <person name="Lindblad-Toh K."/>
        </authorList>
    </citation>
    <scope>NUCLEOTIDE SEQUENCE [LARGE SCALE GENOMIC DNA]</scope>
</reference>
<reference evidence="2" key="3">
    <citation type="submission" date="2025-09" db="UniProtKB">
        <authorList>
            <consortium name="Ensembl"/>
        </authorList>
    </citation>
    <scope>IDENTIFICATION</scope>
</reference>
<sequence>MYQVPLPLERDGILVRLRFTVVAVATVSCPLLAFLFCVVWSLFFNFTETTSTHCGI</sequence>
<protein>
    <submittedName>
        <fullName evidence="2">Post-GPI attachment to proteins 2</fullName>
    </submittedName>
</protein>
<dbReference type="Ensembl" id="ENSMODT00000087462.1">
    <property type="protein sequence ID" value="ENSMODP00000051358.1"/>
    <property type="gene ID" value="ENSMODG00000008322.4"/>
</dbReference>
<reference evidence="2" key="2">
    <citation type="submission" date="2025-08" db="UniProtKB">
        <authorList>
            <consortium name="Ensembl"/>
        </authorList>
    </citation>
    <scope>IDENTIFICATION</scope>
</reference>
<dbReference type="Bgee" id="ENSMODG00000008322">
    <property type="expression patterns" value="Expressed in skeleton of lower jaw and 17 other cell types or tissues"/>
</dbReference>
<proteinExistence type="predicted"/>
<evidence type="ECO:0000256" key="1">
    <source>
        <dbReference type="SAM" id="Phobius"/>
    </source>
</evidence>
<evidence type="ECO:0000313" key="2">
    <source>
        <dbReference type="Ensembl" id="ENSMODP00000051358.1"/>
    </source>
</evidence>
<keyword evidence="1" id="KW-1133">Transmembrane helix</keyword>
<name>A0A5F8GUP6_MONDO</name>
<keyword evidence="1" id="KW-0472">Membrane</keyword>
<dbReference type="Proteomes" id="UP000002280">
    <property type="component" value="Chromosome 4"/>
</dbReference>
<keyword evidence="3" id="KW-1185">Reference proteome</keyword>
<evidence type="ECO:0000313" key="3">
    <source>
        <dbReference type="Proteomes" id="UP000002280"/>
    </source>
</evidence>
<organism evidence="2 3">
    <name type="scientific">Monodelphis domestica</name>
    <name type="common">Gray short-tailed opossum</name>
    <dbReference type="NCBI Taxonomy" id="13616"/>
    <lineage>
        <taxon>Eukaryota</taxon>
        <taxon>Metazoa</taxon>
        <taxon>Chordata</taxon>
        <taxon>Craniata</taxon>
        <taxon>Vertebrata</taxon>
        <taxon>Euteleostomi</taxon>
        <taxon>Mammalia</taxon>
        <taxon>Metatheria</taxon>
        <taxon>Didelphimorphia</taxon>
        <taxon>Didelphidae</taxon>
        <taxon>Monodelphis</taxon>
    </lineage>
</organism>
<feature type="transmembrane region" description="Helical" evidence="1">
    <location>
        <begin position="21"/>
        <end position="43"/>
    </location>
</feature>
<dbReference type="AlphaFoldDB" id="A0A5F8GUP6"/>
<accession>A0A5F8GUP6</accession>
<keyword evidence="1" id="KW-0812">Transmembrane</keyword>